<evidence type="ECO:0000256" key="4">
    <source>
        <dbReference type="PROSITE-ProRule" id="PRU00335"/>
    </source>
</evidence>
<dbReference type="PANTHER" id="PTHR30055">
    <property type="entry name" value="HTH-TYPE TRANSCRIPTIONAL REGULATOR RUTR"/>
    <property type="match status" value="1"/>
</dbReference>
<protein>
    <submittedName>
        <fullName evidence="7">TetR family transcriptional regulator</fullName>
    </submittedName>
</protein>
<accession>A0A6G2BK98</accession>
<dbReference type="InterPro" id="IPR050109">
    <property type="entry name" value="HTH-type_TetR-like_transc_reg"/>
</dbReference>
<dbReference type="GO" id="GO:0003700">
    <property type="term" value="F:DNA-binding transcription factor activity"/>
    <property type="evidence" value="ECO:0007669"/>
    <property type="project" value="TreeGrafter"/>
</dbReference>
<feature type="DNA-binding region" description="H-T-H motif" evidence="4">
    <location>
        <begin position="18"/>
        <end position="37"/>
    </location>
</feature>
<evidence type="ECO:0000256" key="3">
    <source>
        <dbReference type="ARBA" id="ARBA00023163"/>
    </source>
</evidence>
<reference evidence="7 8" key="1">
    <citation type="submission" date="2019-11" db="EMBL/GenBank/DDBJ databases">
        <authorList>
            <person name="Yuan L."/>
        </authorList>
    </citation>
    <scope>NUCLEOTIDE SEQUENCE [LARGE SCALE GENOMIC DNA]</scope>
    <source>
        <strain evidence="7 8">TRM43335</strain>
    </source>
</reference>
<dbReference type="PRINTS" id="PR00455">
    <property type="entry name" value="HTHTETR"/>
</dbReference>
<dbReference type="InterPro" id="IPR001647">
    <property type="entry name" value="HTH_TetR"/>
</dbReference>
<evidence type="ECO:0000259" key="6">
    <source>
        <dbReference type="PROSITE" id="PS50977"/>
    </source>
</evidence>
<dbReference type="InterPro" id="IPR036271">
    <property type="entry name" value="Tet_transcr_reg_TetR-rel_C_sf"/>
</dbReference>
<organism evidence="7 8">
    <name type="scientific">Streptomyces taklimakanensis</name>
    <dbReference type="NCBI Taxonomy" id="2569853"/>
    <lineage>
        <taxon>Bacteria</taxon>
        <taxon>Bacillati</taxon>
        <taxon>Actinomycetota</taxon>
        <taxon>Actinomycetes</taxon>
        <taxon>Kitasatosporales</taxon>
        <taxon>Streptomycetaceae</taxon>
        <taxon>Streptomyces</taxon>
    </lineage>
</organism>
<dbReference type="Gene3D" id="1.10.357.10">
    <property type="entry name" value="Tetracycline Repressor, domain 2"/>
    <property type="match status" value="1"/>
</dbReference>
<dbReference type="AlphaFoldDB" id="A0A6G2BK98"/>
<dbReference type="InterPro" id="IPR009057">
    <property type="entry name" value="Homeodomain-like_sf"/>
</dbReference>
<keyword evidence="2 4" id="KW-0238">DNA-binding</keyword>
<keyword evidence="8" id="KW-1185">Reference proteome</keyword>
<evidence type="ECO:0000313" key="7">
    <source>
        <dbReference type="EMBL" id="MTE22483.1"/>
    </source>
</evidence>
<gene>
    <name evidence="7" type="ORF">F0L17_25990</name>
</gene>
<dbReference type="PROSITE" id="PS50977">
    <property type="entry name" value="HTH_TETR_2"/>
    <property type="match status" value="1"/>
</dbReference>
<sequence>MLRAAADAFDRGGYEGTSLSQVSKAAGMSVGALTFHFSTKADLADAVLREGWEVTQAALERVTGQQTPALRVIIDLTLELARLMEENVSVRSAVRLARERPATPAWSDSWLPTVRKLLDEAHRSGQLREGALPADVATLVEHLTSGAEAYTRERRDTGPEPDTGHQSAVGRLERVWRLALTGVSASGNPVPATGTATDGP</sequence>
<dbReference type="GO" id="GO:0000976">
    <property type="term" value="F:transcription cis-regulatory region binding"/>
    <property type="evidence" value="ECO:0007669"/>
    <property type="project" value="TreeGrafter"/>
</dbReference>
<evidence type="ECO:0000256" key="5">
    <source>
        <dbReference type="SAM" id="MobiDB-lite"/>
    </source>
</evidence>
<name>A0A6G2BK98_9ACTN</name>
<evidence type="ECO:0000256" key="1">
    <source>
        <dbReference type="ARBA" id="ARBA00023015"/>
    </source>
</evidence>
<feature type="region of interest" description="Disordered" evidence="5">
    <location>
        <begin position="145"/>
        <end position="171"/>
    </location>
</feature>
<dbReference type="Proteomes" id="UP000473014">
    <property type="component" value="Unassembled WGS sequence"/>
</dbReference>
<dbReference type="EMBL" id="WIXO01000002">
    <property type="protein sequence ID" value="MTE22483.1"/>
    <property type="molecule type" value="Genomic_DNA"/>
</dbReference>
<comment type="caution">
    <text evidence="7">The sequence shown here is derived from an EMBL/GenBank/DDBJ whole genome shotgun (WGS) entry which is preliminary data.</text>
</comment>
<dbReference type="SUPFAM" id="SSF48498">
    <property type="entry name" value="Tetracyclin repressor-like, C-terminal domain"/>
    <property type="match status" value="1"/>
</dbReference>
<evidence type="ECO:0000313" key="8">
    <source>
        <dbReference type="Proteomes" id="UP000473014"/>
    </source>
</evidence>
<dbReference type="PANTHER" id="PTHR30055:SF234">
    <property type="entry name" value="HTH-TYPE TRANSCRIPTIONAL REGULATOR BETI"/>
    <property type="match status" value="1"/>
</dbReference>
<keyword evidence="3" id="KW-0804">Transcription</keyword>
<evidence type="ECO:0000256" key="2">
    <source>
        <dbReference type="ARBA" id="ARBA00023125"/>
    </source>
</evidence>
<dbReference type="Pfam" id="PF00440">
    <property type="entry name" value="TetR_N"/>
    <property type="match status" value="1"/>
</dbReference>
<dbReference type="SUPFAM" id="SSF46689">
    <property type="entry name" value="Homeodomain-like"/>
    <property type="match status" value="1"/>
</dbReference>
<proteinExistence type="predicted"/>
<feature type="domain" description="HTH tetR-type" evidence="6">
    <location>
        <begin position="1"/>
        <end position="55"/>
    </location>
</feature>
<keyword evidence="1" id="KW-0805">Transcription regulation</keyword>